<proteinExistence type="predicted"/>
<sequence length="369" mass="41432">MSAGRRSPPDDDLFCCCEYESELGERAHLLACLCDCEAIDETFESTVMDRIRVPWFGGARRVEPDVLSAVVLLPTVLLLACHSWTVLLVTFSLLPVCLILIHRRASKNKTRTKFFLSWTVTSLVLLLGVFHLEVVPYLEILYSENFFLMTMVTFTCICGYLVHSNPGYVGPVAAEMVKSSNAAASCSVDFAYGEGDTCTVCQLVKPPRCSHCHFCGHCVLKRDHHCVWLDTCVGERNHRAFILGLAGLVVSLLYGSNLTLTTVCRPRTLWGTVLVPESCSEVYEDIQFVVCVDRVVSERLSLGRCSMSLCFVSAVYALLVAAPVALMLLQQLWLVALNTTIYELRRHRIGTYSRGIWTNCKMFWFPDRR</sequence>
<evidence type="ECO:0000313" key="2">
    <source>
        <dbReference type="Proteomes" id="UP000805193"/>
    </source>
</evidence>
<evidence type="ECO:0000313" key="1">
    <source>
        <dbReference type="EMBL" id="KAG0423611.1"/>
    </source>
</evidence>
<protein>
    <submittedName>
        <fullName evidence="1">Uncharacterized protein</fullName>
    </submittedName>
</protein>
<keyword evidence="2" id="KW-1185">Reference proteome</keyword>
<comment type="caution">
    <text evidence="1">The sequence shown here is derived from an EMBL/GenBank/DDBJ whole genome shotgun (WGS) entry which is preliminary data.</text>
</comment>
<dbReference type="EMBL" id="JABSTQ010010079">
    <property type="protein sequence ID" value="KAG0423611.1"/>
    <property type="molecule type" value="Genomic_DNA"/>
</dbReference>
<accession>A0AC60PSR0</accession>
<dbReference type="Proteomes" id="UP000805193">
    <property type="component" value="Unassembled WGS sequence"/>
</dbReference>
<name>A0AC60PSR0_IXOPE</name>
<organism evidence="1 2">
    <name type="scientific">Ixodes persulcatus</name>
    <name type="common">Taiga tick</name>
    <dbReference type="NCBI Taxonomy" id="34615"/>
    <lineage>
        <taxon>Eukaryota</taxon>
        <taxon>Metazoa</taxon>
        <taxon>Ecdysozoa</taxon>
        <taxon>Arthropoda</taxon>
        <taxon>Chelicerata</taxon>
        <taxon>Arachnida</taxon>
        <taxon>Acari</taxon>
        <taxon>Parasitiformes</taxon>
        <taxon>Ixodida</taxon>
        <taxon>Ixodoidea</taxon>
        <taxon>Ixodidae</taxon>
        <taxon>Ixodinae</taxon>
        <taxon>Ixodes</taxon>
    </lineage>
</organism>
<gene>
    <name evidence="1" type="ORF">HPB47_000621</name>
</gene>
<reference evidence="1 2" key="1">
    <citation type="journal article" date="2020" name="Cell">
        <title>Large-Scale Comparative Analyses of Tick Genomes Elucidate Their Genetic Diversity and Vector Capacities.</title>
        <authorList>
            <consortium name="Tick Genome and Microbiome Consortium (TIGMIC)"/>
            <person name="Jia N."/>
            <person name="Wang J."/>
            <person name="Shi W."/>
            <person name="Du L."/>
            <person name="Sun Y."/>
            <person name="Zhan W."/>
            <person name="Jiang J.F."/>
            <person name="Wang Q."/>
            <person name="Zhang B."/>
            <person name="Ji P."/>
            <person name="Bell-Sakyi L."/>
            <person name="Cui X.M."/>
            <person name="Yuan T.T."/>
            <person name="Jiang B.G."/>
            <person name="Yang W.F."/>
            <person name="Lam T.T."/>
            <person name="Chang Q.C."/>
            <person name="Ding S.J."/>
            <person name="Wang X.J."/>
            <person name="Zhu J.G."/>
            <person name="Ruan X.D."/>
            <person name="Zhao L."/>
            <person name="Wei J.T."/>
            <person name="Ye R.Z."/>
            <person name="Que T.C."/>
            <person name="Du C.H."/>
            <person name="Zhou Y.H."/>
            <person name="Cheng J.X."/>
            <person name="Dai P.F."/>
            <person name="Guo W.B."/>
            <person name="Han X.H."/>
            <person name="Huang E.J."/>
            <person name="Li L.F."/>
            <person name="Wei W."/>
            <person name="Gao Y.C."/>
            <person name="Liu J.Z."/>
            <person name="Shao H.Z."/>
            <person name="Wang X."/>
            <person name="Wang C.C."/>
            <person name="Yang T.C."/>
            <person name="Huo Q.B."/>
            <person name="Li W."/>
            <person name="Chen H.Y."/>
            <person name="Chen S.E."/>
            <person name="Zhou L.G."/>
            <person name="Ni X.B."/>
            <person name="Tian J.H."/>
            <person name="Sheng Y."/>
            <person name="Liu T."/>
            <person name="Pan Y.S."/>
            <person name="Xia L.Y."/>
            <person name="Li J."/>
            <person name="Zhao F."/>
            <person name="Cao W.C."/>
        </authorList>
    </citation>
    <scope>NUCLEOTIDE SEQUENCE [LARGE SCALE GENOMIC DNA]</scope>
    <source>
        <strain evidence="1">Iper-2018</strain>
    </source>
</reference>